<dbReference type="GO" id="GO:0008017">
    <property type="term" value="F:microtubule binding"/>
    <property type="evidence" value="ECO:0007669"/>
    <property type="project" value="InterPro"/>
</dbReference>
<dbReference type="Pfam" id="PF00225">
    <property type="entry name" value="Kinesin"/>
    <property type="match status" value="1"/>
</dbReference>
<dbReference type="InterPro" id="IPR027417">
    <property type="entry name" value="P-loop_NTPase"/>
</dbReference>
<keyword evidence="6 7" id="KW-0505">Motor protein</keyword>
<dbReference type="GeneID" id="120273047"/>
<feature type="coiled-coil region" evidence="8">
    <location>
        <begin position="371"/>
        <end position="430"/>
    </location>
</feature>
<evidence type="ECO:0000256" key="6">
    <source>
        <dbReference type="ARBA" id="ARBA00023175"/>
    </source>
</evidence>
<protein>
    <submittedName>
        <fullName evidence="11">LOW QUALITY PROTEIN: kinesin-like protein KIN-14O</fullName>
    </submittedName>
</protein>
<proteinExistence type="inferred from homology"/>
<dbReference type="Proteomes" id="UP001515500">
    <property type="component" value="Chromosome 12"/>
</dbReference>
<sequence>MEFQPDFMDVNVVPEQDVERLELEISGLQDEISALRSQQRFLDSKRKEILNRILDIKGSIRVFGRVKPLIQGKNSKKHELVFSEAEKITVTSGTIKKEFCADKVFDQSSTQEDVFLEVEPILRSAIDGHNVCIFAYGQTGTGKTFTMEGTSYQPGIVPRAIEELFHQSSLDKSGSFVFSMSMLEVYLGSLRDLLAQKKCVLNILAGSNGYVEIEGLTDVLIPDVKLAKRLYARGKRARSTSWTNVNEASSRSHCLTRITITRTRDAVKGHEVVSKLWMVDLGGSERLLKTGATGQTMDEGKAINLSLSALGDVIAALKKKHGHIPFRNSKLTQLLSDSLGNGSKVLMIVHVSPCKDDIGETVCSLNFARRVRAVESNREHFNSEIKKQKENAMAKLNQQIREAEEELHKLRNQIERTENLLLEKKKLVEEQKGSPTSPLVIQHIEVVESPKTTERPAGKLHCSSLPHFMTSTTCSRLRQCASGEVNQRMRKSRLGMVHSIDVLGSQSLSYSDSRPKLKPRYFKSKLVTSETDSTKVKDFHCLESSENNSYNSSDLKPSLATRSRRITGSYPNFRATLYQHRRRMSDLT</sequence>
<feature type="binding site" evidence="7">
    <location>
        <begin position="137"/>
        <end position="144"/>
    </location>
    <ligand>
        <name>ATP</name>
        <dbReference type="ChEBI" id="CHEBI:30616"/>
    </ligand>
</feature>
<evidence type="ECO:0000256" key="8">
    <source>
        <dbReference type="SAM" id="Coils"/>
    </source>
</evidence>
<dbReference type="FunFam" id="3.40.850.10:FF:000074">
    <property type="entry name" value="p-loop containing nucleoside triphosphate hydrolase superfamily protein"/>
    <property type="match status" value="1"/>
</dbReference>
<dbReference type="GO" id="GO:0005524">
    <property type="term" value="F:ATP binding"/>
    <property type="evidence" value="ECO:0007669"/>
    <property type="project" value="UniProtKB-UniRule"/>
</dbReference>
<feature type="domain" description="Kinesin motor" evidence="9">
    <location>
        <begin position="59"/>
        <end position="374"/>
    </location>
</feature>
<name>A0AB40CBB3_DIOCR</name>
<keyword evidence="5 8" id="KW-0175">Coiled coil</keyword>
<evidence type="ECO:0000313" key="10">
    <source>
        <dbReference type="Proteomes" id="UP001515500"/>
    </source>
</evidence>
<dbReference type="PANTHER" id="PTHR47972">
    <property type="entry name" value="KINESIN-LIKE PROTEIN KLP-3"/>
    <property type="match status" value="1"/>
</dbReference>
<dbReference type="InterPro" id="IPR036961">
    <property type="entry name" value="Kinesin_motor_dom_sf"/>
</dbReference>
<dbReference type="SMART" id="SM00129">
    <property type="entry name" value="KISc"/>
    <property type="match status" value="1"/>
</dbReference>
<dbReference type="AlphaFoldDB" id="A0AB40CBB3"/>
<keyword evidence="2" id="KW-0493">Microtubule</keyword>
<gene>
    <name evidence="11" type="primary">LOC120273047</name>
</gene>
<dbReference type="InterPro" id="IPR027640">
    <property type="entry name" value="Kinesin-like_fam"/>
</dbReference>
<dbReference type="PROSITE" id="PS50067">
    <property type="entry name" value="KINESIN_MOTOR_2"/>
    <property type="match status" value="1"/>
</dbReference>
<keyword evidence="3 7" id="KW-0547">Nucleotide-binding</keyword>
<dbReference type="GO" id="GO:0005874">
    <property type="term" value="C:microtubule"/>
    <property type="evidence" value="ECO:0007669"/>
    <property type="project" value="UniProtKB-KW"/>
</dbReference>
<evidence type="ECO:0000256" key="4">
    <source>
        <dbReference type="ARBA" id="ARBA00022840"/>
    </source>
</evidence>
<evidence type="ECO:0000256" key="5">
    <source>
        <dbReference type="ARBA" id="ARBA00023054"/>
    </source>
</evidence>
<dbReference type="GO" id="GO:0007018">
    <property type="term" value="P:microtubule-based movement"/>
    <property type="evidence" value="ECO:0007669"/>
    <property type="project" value="InterPro"/>
</dbReference>
<dbReference type="SUPFAM" id="SSF52540">
    <property type="entry name" value="P-loop containing nucleoside triphosphate hydrolases"/>
    <property type="match status" value="1"/>
</dbReference>
<evidence type="ECO:0000256" key="2">
    <source>
        <dbReference type="ARBA" id="ARBA00022701"/>
    </source>
</evidence>
<dbReference type="InterPro" id="IPR001752">
    <property type="entry name" value="Kinesin_motor_dom"/>
</dbReference>
<evidence type="ECO:0000313" key="11">
    <source>
        <dbReference type="RefSeq" id="XP_039135618.1"/>
    </source>
</evidence>
<dbReference type="PRINTS" id="PR00380">
    <property type="entry name" value="KINESINHEAVY"/>
</dbReference>
<comment type="similarity">
    <text evidence="1">Belongs to the TRAFAC class myosin-kinesin ATPase superfamily. Kinesin family. KIN-14 subfamily.</text>
</comment>
<dbReference type="PANTHER" id="PTHR47972:SF9">
    <property type="entry name" value="KINESIN-LIKE PROTEIN KIN-14U"/>
    <property type="match status" value="1"/>
</dbReference>
<keyword evidence="4 7" id="KW-0067">ATP-binding</keyword>
<keyword evidence="10" id="KW-1185">Reference proteome</keyword>
<organism evidence="10 11">
    <name type="scientific">Dioscorea cayennensis subsp. rotundata</name>
    <name type="common">White Guinea yam</name>
    <name type="synonym">Dioscorea rotundata</name>
    <dbReference type="NCBI Taxonomy" id="55577"/>
    <lineage>
        <taxon>Eukaryota</taxon>
        <taxon>Viridiplantae</taxon>
        <taxon>Streptophyta</taxon>
        <taxon>Embryophyta</taxon>
        <taxon>Tracheophyta</taxon>
        <taxon>Spermatophyta</taxon>
        <taxon>Magnoliopsida</taxon>
        <taxon>Liliopsida</taxon>
        <taxon>Dioscoreales</taxon>
        <taxon>Dioscoreaceae</taxon>
        <taxon>Dioscorea</taxon>
    </lineage>
</organism>
<evidence type="ECO:0000259" key="9">
    <source>
        <dbReference type="PROSITE" id="PS50067"/>
    </source>
</evidence>
<dbReference type="Gene3D" id="3.40.850.10">
    <property type="entry name" value="Kinesin motor domain"/>
    <property type="match status" value="1"/>
</dbReference>
<evidence type="ECO:0000256" key="7">
    <source>
        <dbReference type="PROSITE-ProRule" id="PRU00283"/>
    </source>
</evidence>
<accession>A0AB40CBB3</accession>
<evidence type="ECO:0000256" key="3">
    <source>
        <dbReference type="ARBA" id="ARBA00022741"/>
    </source>
</evidence>
<reference evidence="11" key="1">
    <citation type="submission" date="2025-08" db="UniProtKB">
        <authorList>
            <consortium name="RefSeq"/>
        </authorList>
    </citation>
    <scope>IDENTIFICATION</scope>
</reference>
<evidence type="ECO:0000256" key="1">
    <source>
        <dbReference type="ARBA" id="ARBA00010899"/>
    </source>
</evidence>
<dbReference type="RefSeq" id="XP_039135618.1">
    <property type="nucleotide sequence ID" value="XM_039279684.1"/>
</dbReference>
<dbReference type="GO" id="GO:0003777">
    <property type="term" value="F:microtubule motor activity"/>
    <property type="evidence" value="ECO:0007669"/>
    <property type="project" value="InterPro"/>
</dbReference>